<dbReference type="InterPro" id="IPR000210">
    <property type="entry name" value="BTB/POZ_dom"/>
</dbReference>
<proteinExistence type="predicted"/>
<gene>
    <name evidence="2" type="ORF">J3D65DRAFT_354495</name>
</gene>
<name>A0ABR1LNP7_9PEZI</name>
<dbReference type="Proteomes" id="UP001360953">
    <property type="component" value="Unassembled WGS sequence"/>
</dbReference>
<evidence type="ECO:0000313" key="3">
    <source>
        <dbReference type="Proteomes" id="UP001360953"/>
    </source>
</evidence>
<reference evidence="2 3" key="1">
    <citation type="submission" date="2024-04" db="EMBL/GenBank/DDBJ databases">
        <title>Phyllosticta paracitricarpa is synonymous to the EU quarantine fungus P. citricarpa based on phylogenomic analyses.</title>
        <authorList>
            <consortium name="Lawrence Berkeley National Laboratory"/>
            <person name="Van ingen-buijs V.A."/>
            <person name="Van westerhoven A.C."/>
            <person name="Haridas S."/>
            <person name="Skiadas P."/>
            <person name="Martin F."/>
            <person name="Groenewald J.Z."/>
            <person name="Crous P.W."/>
            <person name="Seidl M.F."/>
        </authorList>
    </citation>
    <scope>NUCLEOTIDE SEQUENCE [LARGE SCALE GENOMIC DNA]</scope>
    <source>
        <strain evidence="2 3">CPC 17464</strain>
    </source>
</reference>
<accession>A0ABR1LNP7</accession>
<dbReference type="SMART" id="SM00225">
    <property type="entry name" value="BTB"/>
    <property type="match status" value="1"/>
</dbReference>
<dbReference type="CDD" id="cd18186">
    <property type="entry name" value="BTB_POZ_ZBTB_KLHL-like"/>
    <property type="match status" value="1"/>
</dbReference>
<sequence>MQASFLSQLFEQGEDSDITIVCGEESIRAHRIILRSGCAFFQKMLSTHHFKESNVDEVRLKEDPKIMKAMIRFFYTSDYPDPEHQDDILMHARMHAAAPYYQAPLFENRTRYAFSFAIYKVNEYTDDGLRELAAAIKFVYCDIVPETTRALRETTIDYTANRLKTLAFSKSFMEEIRGSGFWDKVAAAELSRDVPYEGPSWDESWSVRTYYTPAPDFSWRKVKELFAGIRLVRNKSTE</sequence>
<feature type="domain" description="BTB" evidence="1">
    <location>
        <begin position="16"/>
        <end position="83"/>
    </location>
</feature>
<dbReference type="InterPro" id="IPR011333">
    <property type="entry name" value="SKP1/BTB/POZ_sf"/>
</dbReference>
<evidence type="ECO:0000259" key="1">
    <source>
        <dbReference type="PROSITE" id="PS50097"/>
    </source>
</evidence>
<dbReference type="Gene3D" id="3.30.710.10">
    <property type="entry name" value="Potassium Channel Kv1.1, Chain A"/>
    <property type="match status" value="1"/>
</dbReference>
<keyword evidence="3" id="KW-1185">Reference proteome</keyword>
<dbReference type="Pfam" id="PF00651">
    <property type="entry name" value="BTB"/>
    <property type="match status" value="1"/>
</dbReference>
<dbReference type="PROSITE" id="PS50097">
    <property type="entry name" value="BTB"/>
    <property type="match status" value="1"/>
</dbReference>
<comment type="caution">
    <text evidence="2">The sequence shown here is derived from an EMBL/GenBank/DDBJ whole genome shotgun (WGS) entry which is preliminary data.</text>
</comment>
<dbReference type="GeneID" id="92028483"/>
<dbReference type="SUPFAM" id="SSF54695">
    <property type="entry name" value="POZ domain"/>
    <property type="match status" value="1"/>
</dbReference>
<dbReference type="RefSeq" id="XP_066654948.1">
    <property type="nucleotide sequence ID" value="XM_066795577.1"/>
</dbReference>
<dbReference type="EMBL" id="JBBPEH010000006">
    <property type="protein sequence ID" value="KAK7536797.1"/>
    <property type="molecule type" value="Genomic_DNA"/>
</dbReference>
<evidence type="ECO:0000313" key="2">
    <source>
        <dbReference type="EMBL" id="KAK7536797.1"/>
    </source>
</evidence>
<organism evidence="2 3">
    <name type="scientific">Phyllosticta citribraziliensis</name>
    <dbReference type="NCBI Taxonomy" id="989973"/>
    <lineage>
        <taxon>Eukaryota</taxon>
        <taxon>Fungi</taxon>
        <taxon>Dikarya</taxon>
        <taxon>Ascomycota</taxon>
        <taxon>Pezizomycotina</taxon>
        <taxon>Dothideomycetes</taxon>
        <taxon>Dothideomycetes incertae sedis</taxon>
        <taxon>Botryosphaeriales</taxon>
        <taxon>Phyllostictaceae</taxon>
        <taxon>Phyllosticta</taxon>
    </lineage>
</organism>
<dbReference type="PANTHER" id="PTHR24413">
    <property type="entry name" value="SPECKLE-TYPE POZ PROTEIN"/>
    <property type="match status" value="1"/>
</dbReference>
<protein>
    <recommendedName>
        <fullName evidence="1">BTB domain-containing protein</fullName>
    </recommendedName>
</protein>